<dbReference type="Proteomes" id="UP000480556">
    <property type="component" value="Unassembled WGS sequence"/>
</dbReference>
<gene>
    <name evidence="2" type="ORF">GHJ48_13120</name>
</gene>
<evidence type="ECO:0000313" key="3">
    <source>
        <dbReference type="Proteomes" id="UP000480556"/>
    </source>
</evidence>
<dbReference type="AlphaFoldDB" id="A0AA91AGQ8"/>
<organism evidence="2 3">
    <name type="scientific">Acinetobacter wanghuae</name>
    <dbReference type="NCBI Taxonomy" id="2662362"/>
    <lineage>
        <taxon>Bacteria</taxon>
        <taxon>Pseudomonadati</taxon>
        <taxon>Pseudomonadota</taxon>
        <taxon>Gammaproteobacteria</taxon>
        <taxon>Moraxellales</taxon>
        <taxon>Moraxellaceae</taxon>
        <taxon>Acinetobacter</taxon>
    </lineage>
</organism>
<reference evidence="2 3" key="1">
    <citation type="submission" date="2019-10" db="EMBL/GenBank/DDBJ databases">
        <authorList>
            <person name="Dong K."/>
        </authorList>
    </citation>
    <scope>NUCLEOTIDE SEQUENCE [LARGE SCALE GENOMIC DNA]</scope>
    <source>
        <strain evidence="3">dk771</strain>
    </source>
</reference>
<sequence length="172" mass="18020">MAKIIQAVVSALALGVCSTAIYAGGSSPSVPNKWNSCTEVGCSKDIPITLTVKKKCVVTAPQGITLTSNGVGASQSYQVRANTHYVLDLSTENAAKSNNTFVKNSNGQTIDTVITTAYLGSGGPAAPTFTGPNNYAGLVEDKFTVTAKTKVALDDWQAAGTYTDQYKIRVLY</sequence>
<evidence type="ECO:0000256" key="1">
    <source>
        <dbReference type="SAM" id="SignalP"/>
    </source>
</evidence>
<evidence type="ECO:0000313" key="2">
    <source>
        <dbReference type="EMBL" id="MQW93316.1"/>
    </source>
</evidence>
<name>A0AA91AGQ8_9GAMM</name>
<accession>A0AA91AGQ8</accession>
<comment type="caution">
    <text evidence="2">The sequence shown here is derived from an EMBL/GenBank/DDBJ whole genome shotgun (WGS) entry which is preliminary data.</text>
</comment>
<feature type="signal peptide" evidence="1">
    <location>
        <begin position="1"/>
        <end position="22"/>
    </location>
</feature>
<keyword evidence="1" id="KW-0732">Signal</keyword>
<dbReference type="EMBL" id="WITK01000030">
    <property type="protein sequence ID" value="MQW93316.1"/>
    <property type="molecule type" value="Genomic_DNA"/>
</dbReference>
<evidence type="ECO:0008006" key="4">
    <source>
        <dbReference type="Google" id="ProtNLM"/>
    </source>
</evidence>
<proteinExistence type="predicted"/>
<feature type="chain" id="PRO_5041735921" description="Spore coat protein U domain-containing protein" evidence="1">
    <location>
        <begin position="23"/>
        <end position="172"/>
    </location>
</feature>
<dbReference type="RefSeq" id="WP_153389470.1">
    <property type="nucleotide sequence ID" value="NZ_WITK01000030.1"/>
</dbReference>
<protein>
    <recommendedName>
        <fullName evidence="4">Spore coat protein U domain-containing protein</fullName>
    </recommendedName>
</protein>